<keyword evidence="6" id="KW-0472">Membrane</keyword>
<evidence type="ECO:0000313" key="7">
    <source>
        <dbReference type="EMBL" id="KPD03677.1"/>
    </source>
</evidence>
<keyword evidence="8" id="KW-1185">Reference proteome</keyword>
<comment type="function">
    <text evidence="1">Involved in DNA recombination.</text>
</comment>
<dbReference type="Pfam" id="PF02646">
    <property type="entry name" value="RmuC"/>
    <property type="match status" value="1"/>
</dbReference>
<feature type="coiled-coil region" evidence="5">
    <location>
        <begin position="77"/>
        <end position="111"/>
    </location>
</feature>
<proteinExistence type="inferred from homology"/>
<dbReference type="Proteomes" id="UP000053226">
    <property type="component" value="Unassembled WGS sequence"/>
</dbReference>
<feature type="transmembrane region" description="Helical" evidence="6">
    <location>
        <begin position="6"/>
        <end position="28"/>
    </location>
</feature>
<evidence type="ECO:0000256" key="6">
    <source>
        <dbReference type="SAM" id="Phobius"/>
    </source>
</evidence>
<gene>
    <name evidence="7" type="ORF">M992_0967</name>
</gene>
<dbReference type="AlphaFoldDB" id="A0A0N0Z8U2"/>
<keyword evidence="6" id="KW-0812">Transmembrane</keyword>
<evidence type="ECO:0000256" key="2">
    <source>
        <dbReference type="ARBA" id="ARBA00009840"/>
    </source>
</evidence>
<dbReference type="InterPro" id="IPR003798">
    <property type="entry name" value="DNA_recombination_RmuC"/>
</dbReference>
<dbReference type="PANTHER" id="PTHR30563:SF0">
    <property type="entry name" value="DNA RECOMBINATION PROTEIN RMUC"/>
    <property type="match status" value="1"/>
</dbReference>
<keyword evidence="6" id="KW-1133">Transmembrane helix</keyword>
<evidence type="ECO:0000256" key="5">
    <source>
        <dbReference type="SAM" id="Coils"/>
    </source>
</evidence>
<dbReference type="GO" id="GO:0006310">
    <property type="term" value="P:DNA recombination"/>
    <property type="evidence" value="ECO:0007669"/>
    <property type="project" value="UniProtKB-KW"/>
</dbReference>
<evidence type="ECO:0000256" key="1">
    <source>
        <dbReference type="ARBA" id="ARBA00003416"/>
    </source>
</evidence>
<protein>
    <submittedName>
        <fullName evidence="7">RmuC family DNA recombination protein</fullName>
    </submittedName>
</protein>
<comment type="caution">
    <text evidence="7">The sequence shown here is derived from an EMBL/GenBank/DDBJ whole genome shotgun (WGS) entry which is preliminary data.</text>
</comment>
<name>A0A0N0Z8U2_9GAMM</name>
<evidence type="ECO:0000256" key="3">
    <source>
        <dbReference type="ARBA" id="ARBA00023054"/>
    </source>
</evidence>
<dbReference type="PANTHER" id="PTHR30563">
    <property type="entry name" value="DNA RECOMBINATION PROTEIN RMUC"/>
    <property type="match status" value="1"/>
</dbReference>
<evidence type="ECO:0000313" key="8">
    <source>
        <dbReference type="Proteomes" id="UP000053226"/>
    </source>
</evidence>
<dbReference type="EMBL" id="LGAA01000009">
    <property type="protein sequence ID" value="KPD03677.1"/>
    <property type="molecule type" value="Genomic_DNA"/>
</dbReference>
<organism evidence="7 8">
    <name type="scientific">Moellerella wisconsensis ATCC 35017</name>
    <dbReference type="NCBI Taxonomy" id="1354267"/>
    <lineage>
        <taxon>Bacteria</taxon>
        <taxon>Pseudomonadati</taxon>
        <taxon>Pseudomonadota</taxon>
        <taxon>Gammaproteobacteria</taxon>
        <taxon>Enterobacterales</taxon>
        <taxon>Morganellaceae</taxon>
        <taxon>Moellerella</taxon>
    </lineage>
</organism>
<reference evidence="7 8" key="1">
    <citation type="submission" date="2015-07" db="EMBL/GenBank/DDBJ databases">
        <title>ATOL: Assembling a taxonomically balanced genome-scale reconstruction of the evolutionary history of the Enterobacteriaceae.</title>
        <authorList>
            <person name="Plunkett G.III."/>
            <person name="Neeno-Eckwall E.C."/>
            <person name="Glasner J.D."/>
            <person name="Perna N.T."/>
        </authorList>
    </citation>
    <scope>NUCLEOTIDE SEQUENCE [LARGE SCALE GENOMIC DNA]</scope>
    <source>
        <strain evidence="7 8">ATCC 35017</strain>
    </source>
</reference>
<keyword evidence="3 5" id="KW-0175">Coiled coil</keyword>
<accession>A0A0N0Z8U2</accession>
<keyword evidence="4" id="KW-0233">DNA recombination</keyword>
<comment type="similarity">
    <text evidence="2">Belongs to the RmuC family.</text>
</comment>
<sequence length="455" mass="52133">MVDTSLLYAVIGTLCGILLGAIVVWWSISQKINDKDNELREVSRLLAMSEEKNIHLTHWKDESIRLDQELRTQRDINREQEVELREIATRLEQTQLAYEEKQRILINSEQRLNTQFENLANRIFEQNERRTTEHNRQSLISLLTPFREQLDGFRRQVQDSFGQEARERHTLAHEIRQLQQLNSLMAKEAVNLTRALKGDNKIQGNWGETILARILEASGLRKGYEFETQVSINTGHNSRYQPDVIIRLPEGKDIVVDAKMSLTAYEQYFNSDDSEIQAQALRSHIASIRNHIKLLSNKDYHQLPGLRSLDYVLMFIPVEPAYLVALREAPGLLDEGLKHNIMLVCPSTLLVAVRTINNLWRYERQSQNAQEIATRAAKMYDKMRLFVDDMQLLGTSLTKAQATYQSAMKRLAEGRGNLISQAEGFRELGVEIKQPIDPLLADKATGSYCAGSSSS</sequence>
<evidence type="ECO:0000256" key="4">
    <source>
        <dbReference type="ARBA" id="ARBA00023172"/>
    </source>
</evidence>